<proteinExistence type="predicted"/>
<evidence type="ECO:0000313" key="4">
    <source>
        <dbReference type="EMBL" id="SUP21937.1"/>
    </source>
</evidence>
<gene>
    <name evidence="4" type="ORF">NCTC11327_00857</name>
</gene>
<accession>A0AAX2LNT8</accession>
<evidence type="ECO:0000256" key="2">
    <source>
        <dbReference type="SAM" id="Coils"/>
    </source>
</evidence>
<keyword evidence="3" id="KW-0812">Transmembrane</keyword>
<dbReference type="GeneID" id="29387202"/>
<keyword evidence="1" id="KW-0143">Chaperone</keyword>
<protein>
    <submittedName>
        <fullName evidence="4">Preprotein translocase subunit Sec63</fullName>
    </submittedName>
</protein>
<keyword evidence="2" id="KW-0175">Coiled coil</keyword>
<dbReference type="InterPro" id="IPR036869">
    <property type="entry name" value="J_dom_sf"/>
</dbReference>
<name>A0AAX2LNT8_VIBFL</name>
<keyword evidence="3" id="KW-0472">Membrane</keyword>
<comment type="caution">
    <text evidence="4">The sequence shown here is derived from an EMBL/GenBank/DDBJ whole genome shotgun (WGS) entry which is preliminary data.</text>
</comment>
<evidence type="ECO:0000256" key="3">
    <source>
        <dbReference type="SAM" id="Phobius"/>
    </source>
</evidence>
<evidence type="ECO:0000256" key="1">
    <source>
        <dbReference type="ARBA" id="ARBA00023186"/>
    </source>
</evidence>
<dbReference type="Gene3D" id="1.10.287.110">
    <property type="entry name" value="DnaJ domain"/>
    <property type="match status" value="1"/>
</dbReference>
<dbReference type="SUPFAM" id="SSF46565">
    <property type="entry name" value="Chaperone J-domain"/>
    <property type="match status" value="1"/>
</dbReference>
<feature type="transmembrane region" description="Helical" evidence="3">
    <location>
        <begin position="27"/>
        <end position="47"/>
    </location>
</feature>
<reference evidence="4 5" key="1">
    <citation type="submission" date="2018-06" db="EMBL/GenBank/DDBJ databases">
        <authorList>
            <consortium name="Pathogen Informatics"/>
            <person name="Doyle S."/>
        </authorList>
    </citation>
    <scope>NUCLEOTIDE SEQUENCE [LARGE SCALE GENOMIC DNA]</scope>
    <source>
        <strain evidence="4 5">NCTC11327</strain>
    </source>
</reference>
<feature type="coiled-coil region" evidence="2">
    <location>
        <begin position="76"/>
        <end position="103"/>
    </location>
</feature>
<keyword evidence="3" id="KW-1133">Transmembrane helix</keyword>
<evidence type="ECO:0000313" key="5">
    <source>
        <dbReference type="Proteomes" id="UP000254626"/>
    </source>
</evidence>
<dbReference type="RefSeq" id="WP_115241593.1">
    <property type="nucleotide sequence ID" value="NZ_CABLBX010000006.1"/>
</dbReference>
<sequence>MKMLDIFLLVFSSSANNEGNFYFTENQIGIYLMLIIPTIIMIALLFYKVGSSVNYRKNTRIRTEKAEAYQVVKIYVSRMEKLMQAYEMERTKLQEANVMLNAAHFRIACLKSVLANHQETTSFNFFEDVTTPEVLKKRYKLLSAAYHPDKGGNLAVIKLINQQYKAAALLHMASCNHFSS</sequence>
<dbReference type="AlphaFoldDB" id="A0AAX2LNT8"/>
<organism evidence="4 5">
    <name type="scientific">Vibrio fluvialis</name>
    <dbReference type="NCBI Taxonomy" id="676"/>
    <lineage>
        <taxon>Bacteria</taxon>
        <taxon>Pseudomonadati</taxon>
        <taxon>Pseudomonadota</taxon>
        <taxon>Gammaproteobacteria</taxon>
        <taxon>Vibrionales</taxon>
        <taxon>Vibrionaceae</taxon>
        <taxon>Vibrio</taxon>
    </lineage>
</organism>
<dbReference type="Proteomes" id="UP000254626">
    <property type="component" value="Unassembled WGS sequence"/>
</dbReference>
<dbReference type="EMBL" id="UHIP01000001">
    <property type="protein sequence ID" value="SUP21937.1"/>
    <property type="molecule type" value="Genomic_DNA"/>
</dbReference>